<evidence type="ECO:0000313" key="2">
    <source>
        <dbReference type="Proteomes" id="UP001054945"/>
    </source>
</evidence>
<comment type="caution">
    <text evidence="1">The sequence shown here is derived from an EMBL/GenBank/DDBJ whole genome shotgun (WGS) entry which is preliminary data.</text>
</comment>
<proteinExistence type="predicted"/>
<dbReference type="Proteomes" id="UP001054945">
    <property type="component" value="Unassembled WGS sequence"/>
</dbReference>
<dbReference type="EMBL" id="BPLR01008303">
    <property type="protein sequence ID" value="GIY23714.1"/>
    <property type="molecule type" value="Genomic_DNA"/>
</dbReference>
<gene>
    <name evidence="1" type="ORF">CEXT_632551</name>
</gene>
<keyword evidence="2" id="KW-1185">Reference proteome</keyword>
<dbReference type="AlphaFoldDB" id="A0AAV4RRF1"/>
<name>A0AAV4RRF1_CAEEX</name>
<protein>
    <submittedName>
        <fullName evidence="1">Uncharacterized protein</fullName>
    </submittedName>
</protein>
<reference evidence="1 2" key="1">
    <citation type="submission" date="2021-06" db="EMBL/GenBank/DDBJ databases">
        <title>Caerostris extrusa draft genome.</title>
        <authorList>
            <person name="Kono N."/>
            <person name="Arakawa K."/>
        </authorList>
    </citation>
    <scope>NUCLEOTIDE SEQUENCE [LARGE SCALE GENOMIC DNA]</scope>
</reference>
<organism evidence="1 2">
    <name type="scientific">Caerostris extrusa</name>
    <name type="common">Bark spider</name>
    <name type="synonym">Caerostris bankana</name>
    <dbReference type="NCBI Taxonomy" id="172846"/>
    <lineage>
        <taxon>Eukaryota</taxon>
        <taxon>Metazoa</taxon>
        <taxon>Ecdysozoa</taxon>
        <taxon>Arthropoda</taxon>
        <taxon>Chelicerata</taxon>
        <taxon>Arachnida</taxon>
        <taxon>Araneae</taxon>
        <taxon>Araneomorphae</taxon>
        <taxon>Entelegynae</taxon>
        <taxon>Araneoidea</taxon>
        <taxon>Araneidae</taxon>
        <taxon>Caerostris</taxon>
    </lineage>
</organism>
<sequence>MSSGTGCLDGGGGSQGCSSFLSDVDEKRGLIPVSQTTPACSQGWISQDAGKWTLRKARPTDLIRASSASQI</sequence>
<evidence type="ECO:0000313" key="1">
    <source>
        <dbReference type="EMBL" id="GIY23714.1"/>
    </source>
</evidence>
<accession>A0AAV4RRF1</accession>